<gene>
    <name evidence="2" type="ORF">S7S_04080</name>
</gene>
<organism evidence="2 3">
    <name type="scientific">Isoalcanivorax pacificus W11-5</name>
    <dbReference type="NCBI Taxonomy" id="391936"/>
    <lineage>
        <taxon>Bacteria</taxon>
        <taxon>Pseudomonadati</taxon>
        <taxon>Pseudomonadota</taxon>
        <taxon>Gammaproteobacteria</taxon>
        <taxon>Oceanospirillales</taxon>
        <taxon>Alcanivoracaceae</taxon>
        <taxon>Isoalcanivorax</taxon>
    </lineage>
</organism>
<keyword evidence="1" id="KW-0472">Membrane</keyword>
<dbReference type="RefSeq" id="WP_008738046.1">
    <property type="nucleotide sequence ID" value="NZ_CP004387.1"/>
</dbReference>
<feature type="transmembrane region" description="Helical" evidence="1">
    <location>
        <begin position="12"/>
        <end position="32"/>
    </location>
</feature>
<dbReference type="PANTHER" id="PTHR34219:SF3">
    <property type="entry name" value="BLL7967 PROTEIN"/>
    <property type="match status" value="1"/>
</dbReference>
<evidence type="ECO:0000313" key="2">
    <source>
        <dbReference type="EMBL" id="AJD47238.1"/>
    </source>
</evidence>
<reference evidence="2 3" key="1">
    <citation type="journal article" date="2012" name="J. Bacteriol.">
        <title>Genome sequence of an alkane-degrading bacterium, Alcanivorax pacificus type strain W11-5, isolated from deep sea sediment.</title>
        <authorList>
            <person name="Lai Q."/>
            <person name="Shao Z."/>
        </authorList>
    </citation>
    <scope>NUCLEOTIDE SEQUENCE [LARGE SCALE GENOMIC DNA]</scope>
    <source>
        <strain evidence="2 3">W11-5</strain>
    </source>
</reference>
<evidence type="ECO:0000256" key="1">
    <source>
        <dbReference type="SAM" id="Phobius"/>
    </source>
</evidence>
<keyword evidence="1" id="KW-0812">Transmembrane</keyword>
<dbReference type="AlphaFoldDB" id="A0A0B4XKY1"/>
<feature type="transmembrane region" description="Helical" evidence="1">
    <location>
        <begin position="325"/>
        <end position="346"/>
    </location>
</feature>
<proteinExistence type="predicted"/>
<protein>
    <submittedName>
        <fullName evidence="2">PepSY-associated TM helix family protein</fullName>
    </submittedName>
</protein>
<keyword evidence="3" id="KW-1185">Reference proteome</keyword>
<dbReference type="KEGG" id="apac:S7S_04080"/>
<accession>A0A0B4XKY1</accession>
<sequence>MKPTLLALHKYAGLALAVLLGVIGASGSLLVFHDTQDEWLTPALRSTPGSLRSFDEIIAAAQAAMPDAVPRRLDVSQGDGSPHVVRFPGPEGAPGPIQVAVSPSTAQVLAVRQWGAYPMSWIYRLHYTLLSGSTGKYVVGLCGLFLLFFCLSGLYLWWPRAGRWRRAFTVRRDLGVFRFNHDLHQVAGVVLLPVMLIVAFSGTALVFPAQVTALVRAVLPVDAPQNISLSATGESVSFDAAIDAARRVFPEATLTRIDFPDGPGKGYRVAFQQAGEGHGTTRVWVSGAGEVLATRDARQVPAGNRFLDWQFPLHNGAQFGLAGRWLVFVSGWVLVLLCGTGVYLWWRKRRLQQQARRRR</sequence>
<dbReference type="EMBL" id="CP004387">
    <property type="protein sequence ID" value="AJD47238.1"/>
    <property type="molecule type" value="Genomic_DNA"/>
</dbReference>
<dbReference type="STRING" id="391936.S7S_04080"/>
<feature type="transmembrane region" description="Helical" evidence="1">
    <location>
        <begin position="186"/>
        <end position="207"/>
    </location>
</feature>
<dbReference type="PANTHER" id="PTHR34219">
    <property type="entry name" value="IRON-REGULATED INNER MEMBRANE PROTEIN-RELATED"/>
    <property type="match status" value="1"/>
</dbReference>
<feature type="transmembrane region" description="Helical" evidence="1">
    <location>
        <begin position="137"/>
        <end position="158"/>
    </location>
</feature>
<dbReference type="HOGENOM" id="CLU_031962_4_2_6"/>
<dbReference type="OrthoDB" id="7238323at2"/>
<keyword evidence="1" id="KW-1133">Transmembrane helix</keyword>
<dbReference type="Proteomes" id="UP000006764">
    <property type="component" value="Chromosome"/>
</dbReference>
<evidence type="ECO:0000313" key="3">
    <source>
        <dbReference type="Proteomes" id="UP000006764"/>
    </source>
</evidence>
<dbReference type="InterPro" id="IPR005625">
    <property type="entry name" value="PepSY-ass_TM"/>
</dbReference>
<dbReference type="Pfam" id="PF03929">
    <property type="entry name" value="PepSY_TM"/>
    <property type="match status" value="1"/>
</dbReference>
<name>A0A0B4XKY1_9GAMM</name>